<feature type="region of interest" description="Disordered" evidence="1">
    <location>
        <begin position="550"/>
        <end position="573"/>
    </location>
</feature>
<feature type="compositionally biased region" description="Basic residues" evidence="1">
    <location>
        <begin position="432"/>
        <end position="442"/>
    </location>
</feature>
<feature type="region of interest" description="Disordered" evidence="1">
    <location>
        <begin position="358"/>
        <end position="504"/>
    </location>
</feature>
<comment type="caution">
    <text evidence="2">The sequence shown here is derived from an EMBL/GenBank/DDBJ whole genome shotgun (WGS) entry which is preliminary data.</text>
</comment>
<organism evidence="2 3">
    <name type="scientific">Candolleomyces aberdarensis</name>
    <dbReference type="NCBI Taxonomy" id="2316362"/>
    <lineage>
        <taxon>Eukaryota</taxon>
        <taxon>Fungi</taxon>
        <taxon>Dikarya</taxon>
        <taxon>Basidiomycota</taxon>
        <taxon>Agaricomycotina</taxon>
        <taxon>Agaricomycetes</taxon>
        <taxon>Agaricomycetidae</taxon>
        <taxon>Agaricales</taxon>
        <taxon>Agaricineae</taxon>
        <taxon>Psathyrellaceae</taxon>
        <taxon>Candolleomyces</taxon>
    </lineage>
</organism>
<feature type="compositionally biased region" description="Polar residues" evidence="1">
    <location>
        <begin position="360"/>
        <end position="375"/>
    </location>
</feature>
<dbReference type="AlphaFoldDB" id="A0A4Q2DTB5"/>
<reference evidence="2 3" key="1">
    <citation type="submission" date="2019-01" db="EMBL/GenBank/DDBJ databases">
        <title>Draft genome sequence of Psathyrella aberdarensis IHI B618.</title>
        <authorList>
            <person name="Buettner E."/>
            <person name="Kellner H."/>
        </authorList>
    </citation>
    <scope>NUCLEOTIDE SEQUENCE [LARGE SCALE GENOMIC DNA]</scope>
    <source>
        <strain evidence="2 3">IHI B618</strain>
    </source>
</reference>
<feature type="compositionally biased region" description="Pro residues" evidence="1">
    <location>
        <begin position="470"/>
        <end position="486"/>
    </location>
</feature>
<dbReference type="EMBL" id="SDEE01000069">
    <property type="protein sequence ID" value="RXW22512.1"/>
    <property type="molecule type" value="Genomic_DNA"/>
</dbReference>
<evidence type="ECO:0000313" key="3">
    <source>
        <dbReference type="Proteomes" id="UP000290288"/>
    </source>
</evidence>
<gene>
    <name evidence="2" type="ORF">EST38_g3335</name>
</gene>
<dbReference type="OrthoDB" id="3053204at2759"/>
<name>A0A4Q2DTB5_9AGAR</name>
<accession>A0A4Q2DTB5</accession>
<sequence>MSQPQEDPPSTTPPPVVRAYGQYCRNCHGFVYYHKCKTKSSGNYGRNVATCHNVVNSKPCEFIRWEPDWKKLNDGTWVYIGPDFAPGTPPSPLLRPQEPSSPLQPPASSTARITCLFPGCRQTKLADQCPRKLCCKHCCEAGGCHVKTHQAKNSALTDVAATAATAAAASTTSSNEPSRQEMPASTVAFQPPQRRHASHIVPTFTDQAARELELAEAHRQRNAERLLNARKAKHTVTVYSWVELGQAADVRTFQVGDVGPYFVVNEEVVHAVGLQAAVAVDQLQGYSVNIGLWTNIGIGHIVPIQPHSALRVFLRSRSVEPCLGLEAHLGMASAGVSHLRHHLPAERRYIRQEMEKIDTTPVSSTGLQTPRTQPTPGGKGKRRYQTPSPDISPPISPRSVSVLPSPPSPRSVLAQSHSSHNNELPQPSTSKPKPRPAPKRVKPSTPAGIKEEKPSDLPPPHSTRFTPAKPSAPFPLPSPPVPPPALPSNSLLATESTSSNNEGDIFGDFDLFDLKHDPFHDFDNGPSPSPPTTRIASTSKEVIDLTFIPSSPSPPPTSSKPVGAAHAWGPGTAEEPIELSDEAYTKRWLVDYYTCDIIQFFIELGSSTKRGHHRTAFNKFFPYATYHRSTICDQRKKLKKAPLHLKQQAISAGRTYQGQWSTFIQNVKYFEEDGRANAGGGASVPAGQDLIDLS</sequence>
<proteinExistence type="predicted"/>
<keyword evidence="3" id="KW-1185">Reference proteome</keyword>
<feature type="compositionally biased region" description="Polar residues" evidence="1">
    <location>
        <begin position="414"/>
        <end position="426"/>
    </location>
</feature>
<dbReference type="Proteomes" id="UP000290288">
    <property type="component" value="Unassembled WGS sequence"/>
</dbReference>
<protein>
    <submittedName>
        <fullName evidence="2">Uncharacterized protein</fullName>
    </submittedName>
</protein>
<evidence type="ECO:0000256" key="1">
    <source>
        <dbReference type="SAM" id="MobiDB-lite"/>
    </source>
</evidence>
<evidence type="ECO:0000313" key="2">
    <source>
        <dbReference type="EMBL" id="RXW22512.1"/>
    </source>
</evidence>